<dbReference type="PANTHER" id="PTHR10000:SF8">
    <property type="entry name" value="HAD SUPERFAMILY HYDROLASE-LIKE, TYPE 3"/>
    <property type="match status" value="1"/>
</dbReference>
<evidence type="ECO:0000313" key="1">
    <source>
        <dbReference type="EMBL" id="MDM8157692.1"/>
    </source>
</evidence>
<organism evidence="1 2">
    <name type="scientific">Amedibacillus dolichus</name>
    <dbReference type="NCBI Taxonomy" id="31971"/>
    <lineage>
        <taxon>Bacteria</taxon>
        <taxon>Bacillati</taxon>
        <taxon>Bacillota</taxon>
        <taxon>Erysipelotrichia</taxon>
        <taxon>Erysipelotrichales</taxon>
        <taxon>Erysipelotrichaceae</taxon>
        <taxon>Amedibacillus</taxon>
    </lineage>
</organism>
<dbReference type="InterPro" id="IPR036412">
    <property type="entry name" value="HAD-like_sf"/>
</dbReference>
<comment type="caution">
    <text evidence="1">The sequence shown here is derived from an EMBL/GenBank/DDBJ whole genome shotgun (WGS) entry which is preliminary data.</text>
</comment>
<dbReference type="Gene3D" id="3.40.50.1000">
    <property type="entry name" value="HAD superfamily/HAD-like"/>
    <property type="match status" value="1"/>
</dbReference>
<dbReference type="EC" id="3.-.-.-" evidence="1"/>
<dbReference type="InterPro" id="IPR000150">
    <property type="entry name" value="Cof"/>
</dbReference>
<sequence length="287" mass="32338">MTNTGKQPTIKLAAIDLDGTLLDGRERIPTKTVDHLITLQQNGLRIVLCSGRSPFEMEVYARQLQMDVYDGYLIYTNGSGIEGCQSDLSLRFPSLSASQIHTLLRIGRSFHLLIYAPQEGCYFLEGGPRMKRLFAFGRQRFPHPTHPLTKLFSLVIIVEDLERALSQQTNKLCFRGSPRQIRRMGAYLDSRLPDRFSIFHLSGSCIEVNQKHVDKGEALAQLCQRLHIPAEQVIVFGDSANDHPLFERFPNSVAMGNADRITRQKAAHVTATNNEEGVRQYLQSIGL</sequence>
<dbReference type="EMBL" id="JAUDCG010000039">
    <property type="protein sequence ID" value="MDM8157692.1"/>
    <property type="molecule type" value="Genomic_DNA"/>
</dbReference>
<dbReference type="NCBIfam" id="TIGR01484">
    <property type="entry name" value="HAD-SF-IIB"/>
    <property type="match status" value="1"/>
</dbReference>
<dbReference type="SUPFAM" id="SSF56784">
    <property type="entry name" value="HAD-like"/>
    <property type="match status" value="1"/>
</dbReference>
<dbReference type="InterPro" id="IPR006379">
    <property type="entry name" value="HAD-SF_hydro_IIB"/>
</dbReference>
<gene>
    <name evidence="1" type="ORF">QUV96_08585</name>
</gene>
<reference evidence="1 2" key="3">
    <citation type="submission" date="2023-06" db="EMBL/GenBank/DDBJ databases">
        <authorList>
            <person name="Zeman M."/>
            <person name="Kubasova T."/>
            <person name="Jahodarova E."/>
            <person name="Nykrynova M."/>
            <person name="Rychlik I."/>
        </authorList>
    </citation>
    <scope>NUCLEOTIDE SEQUENCE [LARGE SCALE GENOMIC DNA]</scope>
    <source>
        <strain evidence="1 2">ET39</strain>
    </source>
</reference>
<dbReference type="InterPro" id="IPR023214">
    <property type="entry name" value="HAD_sf"/>
</dbReference>
<keyword evidence="1" id="KW-0378">Hydrolase</keyword>
<dbReference type="SFLD" id="SFLDG01140">
    <property type="entry name" value="C2.B:_Phosphomannomutase_and_P"/>
    <property type="match status" value="1"/>
</dbReference>
<dbReference type="Gene3D" id="3.30.1240.10">
    <property type="match status" value="1"/>
</dbReference>
<name>A0ABT7UDK9_9FIRM</name>
<dbReference type="RefSeq" id="WP_289608138.1">
    <property type="nucleotide sequence ID" value="NZ_JAUDCG010000039.1"/>
</dbReference>
<accession>A0ABT7UDK9</accession>
<keyword evidence="2" id="KW-1185">Reference proteome</keyword>
<protein>
    <submittedName>
        <fullName evidence="1">HAD family hydrolase</fullName>
        <ecNumber evidence="1">3.-.-.-</ecNumber>
    </submittedName>
</protein>
<dbReference type="Proteomes" id="UP001529340">
    <property type="component" value="Unassembled WGS sequence"/>
</dbReference>
<reference evidence="2" key="1">
    <citation type="submission" date="2023-06" db="EMBL/GenBank/DDBJ databases">
        <title>Identification and characterization of horizontal gene transfer across gut microbiota members of farm animals based on homology search.</title>
        <authorList>
            <person name="Zeman M."/>
            <person name="Kubasova T."/>
            <person name="Jahodarova E."/>
            <person name="Nykrynova M."/>
            <person name="Rychlik I."/>
        </authorList>
    </citation>
    <scope>NUCLEOTIDE SEQUENCE [LARGE SCALE GENOMIC DNA]</scope>
    <source>
        <strain evidence="2">ET39</strain>
    </source>
</reference>
<dbReference type="Pfam" id="PF08282">
    <property type="entry name" value="Hydrolase_3"/>
    <property type="match status" value="1"/>
</dbReference>
<proteinExistence type="predicted"/>
<dbReference type="SFLD" id="SFLDS00003">
    <property type="entry name" value="Haloacid_Dehalogenase"/>
    <property type="match status" value="1"/>
</dbReference>
<dbReference type="NCBIfam" id="TIGR00099">
    <property type="entry name" value="Cof-subfamily"/>
    <property type="match status" value="1"/>
</dbReference>
<dbReference type="GO" id="GO:0016787">
    <property type="term" value="F:hydrolase activity"/>
    <property type="evidence" value="ECO:0007669"/>
    <property type="project" value="UniProtKB-KW"/>
</dbReference>
<evidence type="ECO:0000313" key="2">
    <source>
        <dbReference type="Proteomes" id="UP001529340"/>
    </source>
</evidence>
<reference evidence="1 2" key="2">
    <citation type="submission" date="2023-06" db="EMBL/GenBank/DDBJ databases">
        <title>Identification and characterization of horizontal gene transfer across gut microbiota members of farm animals based on homology search.</title>
        <authorList>
            <person name="Schwarzerova J."/>
            <person name="Nykrynova M."/>
            <person name="Jureckova K."/>
            <person name="Cejkova D."/>
            <person name="Rychlik I."/>
        </authorList>
    </citation>
    <scope>NUCLEOTIDE SEQUENCE [LARGE SCALE GENOMIC DNA]</scope>
    <source>
        <strain evidence="1 2">ET39</strain>
    </source>
</reference>
<dbReference type="PANTHER" id="PTHR10000">
    <property type="entry name" value="PHOSPHOSERINE PHOSPHATASE"/>
    <property type="match status" value="1"/>
</dbReference>